<dbReference type="PANTHER" id="PTHR43877">
    <property type="entry name" value="AMINOALKYLPHOSPHONATE N-ACETYLTRANSFERASE-RELATED-RELATED"/>
    <property type="match status" value="1"/>
</dbReference>
<evidence type="ECO:0000256" key="2">
    <source>
        <dbReference type="ARBA" id="ARBA00023315"/>
    </source>
</evidence>
<reference evidence="4 5" key="1">
    <citation type="submission" date="2020-04" db="EMBL/GenBank/DDBJ databases">
        <title>Draft genome of Leeia sp. IMCC25680.</title>
        <authorList>
            <person name="Song J."/>
            <person name="Cho J.-C."/>
        </authorList>
    </citation>
    <scope>NUCLEOTIDE SEQUENCE [LARGE SCALE GENOMIC DNA]</scope>
    <source>
        <strain evidence="4 5">IMCC25680</strain>
    </source>
</reference>
<dbReference type="Pfam" id="PF00583">
    <property type="entry name" value="Acetyltransf_1"/>
    <property type="match status" value="1"/>
</dbReference>
<protein>
    <submittedName>
        <fullName evidence="4">GNAT family N-acetyltransferase</fullName>
    </submittedName>
</protein>
<proteinExistence type="predicted"/>
<keyword evidence="2" id="KW-0012">Acyltransferase</keyword>
<dbReference type="PROSITE" id="PS51186">
    <property type="entry name" value="GNAT"/>
    <property type="match status" value="1"/>
</dbReference>
<keyword evidence="5" id="KW-1185">Reference proteome</keyword>
<dbReference type="PANTHER" id="PTHR43877:SF2">
    <property type="entry name" value="AMINOALKYLPHOSPHONATE N-ACETYLTRANSFERASE-RELATED"/>
    <property type="match status" value="1"/>
</dbReference>
<sequence length="168" mass="18194">MTITIEKINETHIAGFHACLDAVAREGRFLGQTQASPLEAIAAFVRNNIEGNLPQYVALHQQVVVGWCDAIPCWAAGLAHRAELGMGVLAAYRGQGIGTRLLSHTLAHARRLGVRRVDLEVRADNASAIALYTAAGFQPEGRRAMGLFHHGVYHDTLNMGLIFEDLAA</sequence>
<dbReference type="Proteomes" id="UP000587991">
    <property type="component" value="Unassembled WGS sequence"/>
</dbReference>
<evidence type="ECO:0000259" key="3">
    <source>
        <dbReference type="PROSITE" id="PS51186"/>
    </source>
</evidence>
<dbReference type="Gene3D" id="3.40.630.30">
    <property type="match status" value="1"/>
</dbReference>
<organism evidence="4 5">
    <name type="scientific">Leeia aquatica</name>
    <dbReference type="NCBI Taxonomy" id="2725557"/>
    <lineage>
        <taxon>Bacteria</taxon>
        <taxon>Pseudomonadati</taxon>
        <taxon>Pseudomonadota</taxon>
        <taxon>Betaproteobacteria</taxon>
        <taxon>Neisseriales</taxon>
        <taxon>Leeiaceae</taxon>
        <taxon>Leeia</taxon>
    </lineage>
</organism>
<dbReference type="CDD" id="cd04301">
    <property type="entry name" value="NAT_SF"/>
    <property type="match status" value="1"/>
</dbReference>
<keyword evidence="1 4" id="KW-0808">Transferase</keyword>
<dbReference type="AlphaFoldDB" id="A0A847S614"/>
<dbReference type="RefSeq" id="WP_168875870.1">
    <property type="nucleotide sequence ID" value="NZ_JABAIM010000001.1"/>
</dbReference>
<comment type="caution">
    <text evidence="4">The sequence shown here is derived from an EMBL/GenBank/DDBJ whole genome shotgun (WGS) entry which is preliminary data.</text>
</comment>
<dbReference type="InterPro" id="IPR050832">
    <property type="entry name" value="Bact_Acetyltransf"/>
</dbReference>
<dbReference type="InterPro" id="IPR000182">
    <property type="entry name" value="GNAT_dom"/>
</dbReference>
<dbReference type="EMBL" id="JABAIM010000001">
    <property type="protein sequence ID" value="NLR74245.1"/>
    <property type="molecule type" value="Genomic_DNA"/>
</dbReference>
<evidence type="ECO:0000313" key="4">
    <source>
        <dbReference type="EMBL" id="NLR74245.1"/>
    </source>
</evidence>
<evidence type="ECO:0000313" key="5">
    <source>
        <dbReference type="Proteomes" id="UP000587991"/>
    </source>
</evidence>
<dbReference type="GO" id="GO:0016747">
    <property type="term" value="F:acyltransferase activity, transferring groups other than amino-acyl groups"/>
    <property type="evidence" value="ECO:0007669"/>
    <property type="project" value="InterPro"/>
</dbReference>
<name>A0A847S614_9NEIS</name>
<dbReference type="InterPro" id="IPR016181">
    <property type="entry name" value="Acyl_CoA_acyltransferase"/>
</dbReference>
<gene>
    <name evidence="4" type="ORF">HF682_03645</name>
</gene>
<feature type="domain" description="N-acetyltransferase" evidence="3">
    <location>
        <begin position="3"/>
        <end position="158"/>
    </location>
</feature>
<dbReference type="SUPFAM" id="SSF55729">
    <property type="entry name" value="Acyl-CoA N-acyltransferases (Nat)"/>
    <property type="match status" value="1"/>
</dbReference>
<accession>A0A847S614</accession>
<evidence type="ECO:0000256" key="1">
    <source>
        <dbReference type="ARBA" id="ARBA00022679"/>
    </source>
</evidence>